<dbReference type="Proteomes" id="UP001162992">
    <property type="component" value="Chromosome 3"/>
</dbReference>
<comment type="caution">
    <text evidence="1">The sequence shown here is derived from an EMBL/GenBank/DDBJ whole genome shotgun (WGS) entry which is preliminary data.</text>
</comment>
<evidence type="ECO:0000313" key="1">
    <source>
        <dbReference type="EMBL" id="KAJ7562422.1"/>
    </source>
</evidence>
<protein>
    <submittedName>
        <fullName evidence="1">Uncharacterized protein</fullName>
    </submittedName>
</protein>
<evidence type="ECO:0000313" key="2">
    <source>
        <dbReference type="Proteomes" id="UP001162992"/>
    </source>
</evidence>
<sequence length="200" mass="21474">MQQRASLVALRAVAIWVLIMHAGPAALALKDALFLHHETHSFPLKQSIALNFFLHDNLLSGPDSSAITVVPPVAGFNSSLQNQSFFGAIIVLDDSITYKADPSSLELGRGRGFYVWDAMNITGPGIQFVFTAVFNEASGYGGSSLSFQGHDVVVDRVRELSITGGTGRFRLARGWATIYTHSLIGGAAILNITAYIFTGC</sequence>
<name>A0ACC2E7G7_DIPCM</name>
<gene>
    <name evidence="1" type="ORF">O6H91_03G068300</name>
</gene>
<accession>A0ACC2E7G7</accession>
<proteinExistence type="predicted"/>
<dbReference type="EMBL" id="CM055094">
    <property type="protein sequence ID" value="KAJ7562422.1"/>
    <property type="molecule type" value="Genomic_DNA"/>
</dbReference>
<reference evidence="2" key="1">
    <citation type="journal article" date="2024" name="Proc. Natl. Acad. Sci. U.S.A.">
        <title>Extraordinary preservation of gene collinearity over three hundred million years revealed in homosporous lycophytes.</title>
        <authorList>
            <person name="Li C."/>
            <person name="Wickell D."/>
            <person name="Kuo L.Y."/>
            <person name="Chen X."/>
            <person name="Nie B."/>
            <person name="Liao X."/>
            <person name="Peng D."/>
            <person name="Ji J."/>
            <person name="Jenkins J."/>
            <person name="Williams M."/>
            <person name="Shu S."/>
            <person name="Plott C."/>
            <person name="Barry K."/>
            <person name="Rajasekar S."/>
            <person name="Grimwood J."/>
            <person name="Han X."/>
            <person name="Sun S."/>
            <person name="Hou Z."/>
            <person name="He W."/>
            <person name="Dai G."/>
            <person name="Sun C."/>
            <person name="Schmutz J."/>
            <person name="Leebens-Mack J.H."/>
            <person name="Li F.W."/>
            <person name="Wang L."/>
        </authorList>
    </citation>
    <scope>NUCLEOTIDE SEQUENCE [LARGE SCALE GENOMIC DNA]</scope>
    <source>
        <strain evidence="2">cv. PW_Plant_1</strain>
    </source>
</reference>
<organism evidence="1 2">
    <name type="scientific">Diphasiastrum complanatum</name>
    <name type="common">Issler's clubmoss</name>
    <name type="synonym">Lycopodium complanatum</name>
    <dbReference type="NCBI Taxonomy" id="34168"/>
    <lineage>
        <taxon>Eukaryota</taxon>
        <taxon>Viridiplantae</taxon>
        <taxon>Streptophyta</taxon>
        <taxon>Embryophyta</taxon>
        <taxon>Tracheophyta</taxon>
        <taxon>Lycopodiopsida</taxon>
        <taxon>Lycopodiales</taxon>
        <taxon>Lycopodiaceae</taxon>
        <taxon>Lycopodioideae</taxon>
        <taxon>Diphasiastrum</taxon>
    </lineage>
</organism>
<keyword evidence="2" id="KW-1185">Reference proteome</keyword>